<dbReference type="EMBL" id="NHZO01000154">
    <property type="protein sequence ID" value="PHQ49244.1"/>
    <property type="molecule type" value="Genomic_DNA"/>
</dbReference>
<protein>
    <submittedName>
        <fullName evidence="1">Uncharacterized protein</fullName>
    </submittedName>
</protein>
<accession>A0A2G1XDD0</accession>
<keyword evidence="2" id="KW-1185">Reference proteome</keyword>
<organism evidence="1 2">
    <name type="scientific">Streptomyces cinnamoneus</name>
    <name type="common">Streptoverticillium cinnamoneum</name>
    <dbReference type="NCBI Taxonomy" id="53446"/>
    <lineage>
        <taxon>Bacteria</taxon>
        <taxon>Bacillati</taxon>
        <taxon>Actinomycetota</taxon>
        <taxon>Actinomycetes</taxon>
        <taxon>Kitasatosporales</taxon>
        <taxon>Streptomycetaceae</taxon>
        <taxon>Streptomyces</taxon>
        <taxon>Streptomyces cinnamoneus group</taxon>
    </lineage>
</organism>
<name>A0A2G1XDD0_STRCJ</name>
<proteinExistence type="predicted"/>
<evidence type="ECO:0000313" key="2">
    <source>
        <dbReference type="Proteomes" id="UP000222531"/>
    </source>
</evidence>
<evidence type="ECO:0000313" key="1">
    <source>
        <dbReference type="EMBL" id="PHQ49244.1"/>
    </source>
</evidence>
<gene>
    <name evidence="1" type="ORF">BLA24_24595</name>
</gene>
<dbReference type="OrthoDB" id="4227988at2"/>
<comment type="caution">
    <text evidence="1">The sequence shown here is derived from an EMBL/GenBank/DDBJ whole genome shotgun (WGS) entry which is preliminary data.</text>
</comment>
<reference evidence="1 2" key="1">
    <citation type="journal article" date="2017" name="Biochemistry">
        <title>Identification of the Biosynthetic Pathway for the Antibiotic Bicyclomycin.</title>
        <authorList>
            <person name="Patteson J."/>
            <person name="Cai W."/>
            <person name="Johnson R.A."/>
            <person name="Santa Maria K."/>
            <person name="Li B."/>
        </authorList>
    </citation>
    <scope>NUCLEOTIDE SEQUENCE [LARGE SCALE GENOMIC DNA]</scope>
    <source>
        <strain evidence="1 2">ATCC 21532</strain>
    </source>
</reference>
<sequence length="107" mass="11596">MTYRNGTYVMDTRENRIAQVIGETGTRVQVQRPGGGLTWEVPASALRLATRDERNAAGLRPYQSGCAECAVLEAARTSALDGEKPAAAAAARTHWIVAHSTQLRENE</sequence>
<dbReference type="Proteomes" id="UP000222531">
    <property type="component" value="Unassembled WGS sequence"/>
</dbReference>
<dbReference type="AlphaFoldDB" id="A0A2G1XDD0"/>